<keyword evidence="4" id="KW-0949">S-adenosyl-L-methionine</keyword>
<name>V8AQW0_9LACT</name>
<evidence type="ECO:0000256" key="3">
    <source>
        <dbReference type="ARBA" id="ARBA00022679"/>
    </source>
</evidence>
<dbReference type="Gene3D" id="3.40.50.150">
    <property type="entry name" value="Vaccinia Virus protein VP39"/>
    <property type="match status" value="1"/>
</dbReference>
<dbReference type="PROSITE" id="PS00092">
    <property type="entry name" value="N6_MTASE"/>
    <property type="match status" value="1"/>
</dbReference>
<proteinExistence type="predicted"/>
<evidence type="ECO:0000313" key="9">
    <source>
        <dbReference type="EMBL" id="ETD04932.1"/>
    </source>
</evidence>
<keyword evidence="6" id="KW-0238">DNA-binding</keyword>
<dbReference type="PANTHER" id="PTHR33841:SF6">
    <property type="entry name" value="TYPE II METHYLTRANSFERASE M.HINDII"/>
    <property type="match status" value="1"/>
</dbReference>
<comment type="caution">
    <text evidence="9">The sequence shown here is derived from an EMBL/GenBank/DDBJ whole genome shotgun (WGS) entry which is preliminary data.</text>
</comment>
<dbReference type="PATRIC" id="fig|1380772.3.peg.997"/>
<accession>V8AQW0</accession>
<dbReference type="Pfam" id="PF07669">
    <property type="entry name" value="Eco57I"/>
    <property type="match status" value="1"/>
</dbReference>
<dbReference type="GO" id="GO:0009007">
    <property type="term" value="F:site-specific DNA-methyltransferase (adenine-specific) activity"/>
    <property type="evidence" value="ECO:0007669"/>
    <property type="project" value="UniProtKB-EC"/>
</dbReference>
<reference evidence="9 10" key="1">
    <citation type="submission" date="2013-07" db="EMBL/GenBank/DDBJ databases">
        <title>Isolation of Lactococcus garvieae strain TRF1 from the fecal material of a timber rattlesnake.</title>
        <authorList>
            <person name="McLaughlin R.W."/>
            <person name="Cochran P.A."/>
            <person name="Dowd S.E."/>
        </authorList>
    </citation>
    <scope>NUCLEOTIDE SEQUENCE [LARGE SCALE GENOMIC DNA]</scope>
    <source>
        <strain evidence="9 10">TRF1</strain>
    </source>
</reference>
<evidence type="ECO:0000256" key="2">
    <source>
        <dbReference type="ARBA" id="ARBA00022603"/>
    </source>
</evidence>
<dbReference type="SUPFAM" id="SSF53335">
    <property type="entry name" value="S-adenosyl-L-methionine-dependent methyltransferases"/>
    <property type="match status" value="1"/>
</dbReference>
<dbReference type="InterPro" id="IPR029063">
    <property type="entry name" value="SAM-dependent_MTases_sf"/>
</dbReference>
<dbReference type="GO" id="GO:0032259">
    <property type="term" value="P:methylation"/>
    <property type="evidence" value="ECO:0007669"/>
    <property type="project" value="UniProtKB-KW"/>
</dbReference>
<sequence length="487" mass="57067">MKKKNKFEEAILDKWQIFTPDTYVEKMLDIAGYRGEDILYKSILENSCGNGNILKKVVERFVGEAIKVGIKKDTISTLLATNIVGFEIDHEVRKECLKNLNCITDNNSIPRVDWQIYEADYLLFDLQKRFDFIIGNPPYITYQELTNTQRENLKKNFISCRKGKFDYCYPFIEKSLRDLNGKTGKLVYLIPSSIFKNVFGKSLRKLLIKDLTEVYDYGNIKVFENALVSTSIINVNRSIKTNVLKYFKISSDEEKEIIKEDLGDKWSFFDKEQLMDEETRKLGEYFKISNSVATLLNEVFVLTKFEDFDSKYIRTSEGSLIEKKILKKAASPRSKAYDKKEMIIFPYYYKDKQLLSYTEQEFMEKFPKTYEYLLVNKDKLLMRKSDKKAQWFEYGRSQALQYMHQPKLLLSSVITRKVNIYELDKETIPYSGFYIIPKGTLSLEFAKEVIESPEFLKYLSNKGINASGHSLRFSVTDFLNYKISTET</sequence>
<dbReference type="GO" id="GO:0009307">
    <property type="term" value="P:DNA restriction-modification system"/>
    <property type="evidence" value="ECO:0007669"/>
    <property type="project" value="UniProtKB-KW"/>
</dbReference>
<evidence type="ECO:0000256" key="5">
    <source>
        <dbReference type="ARBA" id="ARBA00022747"/>
    </source>
</evidence>
<dbReference type="InterPro" id="IPR050953">
    <property type="entry name" value="N4_N6_ade-DNA_methylase"/>
</dbReference>
<dbReference type="Proteomes" id="UP000018692">
    <property type="component" value="Unassembled WGS sequence"/>
</dbReference>
<keyword evidence="5" id="KW-0680">Restriction system</keyword>
<feature type="domain" description="Type II methyltransferase M.TaqI-like" evidence="8">
    <location>
        <begin position="101"/>
        <end position="223"/>
    </location>
</feature>
<evidence type="ECO:0000256" key="6">
    <source>
        <dbReference type="ARBA" id="ARBA00023125"/>
    </source>
</evidence>
<organism evidence="9 10">
    <name type="scientific">Lactococcus garvieae TRF1</name>
    <dbReference type="NCBI Taxonomy" id="1380772"/>
    <lineage>
        <taxon>Bacteria</taxon>
        <taxon>Bacillati</taxon>
        <taxon>Bacillota</taxon>
        <taxon>Bacilli</taxon>
        <taxon>Lactobacillales</taxon>
        <taxon>Streptococcaceae</taxon>
        <taxon>Lactococcus</taxon>
    </lineage>
</organism>
<keyword evidence="2" id="KW-0489">Methyltransferase</keyword>
<keyword evidence="3" id="KW-0808">Transferase</keyword>
<evidence type="ECO:0000256" key="1">
    <source>
        <dbReference type="ARBA" id="ARBA00011900"/>
    </source>
</evidence>
<evidence type="ECO:0000256" key="7">
    <source>
        <dbReference type="ARBA" id="ARBA00047942"/>
    </source>
</evidence>
<evidence type="ECO:0000256" key="4">
    <source>
        <dbReference type="ARBA" id="ARBA00022691"/>
    </source>
</evidence>
<evidence type="ECO:0000259" key="8">
    <source>
        <dbReference type="Pfam" id="PF07669"/>
    </source>
</evidence>
<comment type="catalytic activity">
    <reaction evidence="7">
        <text>a 2'-deoxyadenosine in DNA + S-adenosyl-L-methionine = an N(6)-methyl-2'-deoxyadenosine in DNA + S-adenosyl-L-homocysteine + H(+)</text>
        <dbReference type="Rhea" id="RHEA:15197"/>
        <dbReference type="Rhea" id="RHEA-COMP:12418"/>
        <dbReference type="Rhea" id="RHEA-COMP:12419"/>
        <dbReference type="ChEBI" id="CHEBI:15378"/>
        <dbReference type="ChEBI" id="CHEBI:57856"/>
        <dbReference type="ChEBI" id="CHEBI:59789"/>
        <dbReference type="ChEBI" id="CHEBI:90615"/>
        <dbReference type="ChEBI" id="CHEBI:90616"/>
        <dbReference type="EC" id="2.1.1.72"/>
    </reaction>
</comment>
<dbReference type="GO" id="GO:0003677">
    <property type="term" value="F:DNA binding"/>
    <property type="evidence" value="ECO:0007669"/>
    <property type="project" value="UniProtKB-KW"/>
</dbReference>
<protein>
    <recommendedName>
        <fullName evidence="1">site-specific DNA-methyltransferase (adenine-specific)</fullName>
        <ecNumber evidence="1">2.1.1.72</ecNumber>
    </recommendedName>
</protein>
<dbReference type="PRINTS" id="PR00507">
    <property type="entry name" value="N12N6MTFRASE"/>
</dbReference>
<dbReference type="AlphaFoldDB" id="V8AQW0"/>
<dbReference type="InterPro" id="IPR011639">
    <property type="entry name" value="MethylTrfase_TaqI-like_dom"/>
</dbReference>
<dbReference type="InterPro" id="IPR002052">
    <property type="entry name" value="DNA_methylase_N6_adenine_CS"/>
</dbReference>
<dbReference type="PANTHER" id="PTHR33841">
    <property type="entry name" value="DNA METHYLTRANSFERASE YEEA-RELATED"/>
    <property type="match status" value="1"/>
</dbReference>
<evidence type="ECO:0000313" key="10">
    <source>
        <dbReference type="Proteomes" id="UP000018692"/>
    </source>
</evidence>
<gene>
    <name evidence="9" type="ORF">N568_0105020</name>
</gene>
<dbReference type="EMBL" id="AVFE01000014">
    <property type="protein sequence ID" value="ETD04932.1"/>
    <property type="molecule type" value="Genomic_DNA"/>
</dbReference>
<dbReference type="EC" id="2.1.1.72" evidence="1"/>